<dbReference type="Pfam" id="PF13673">
    <property type="entry name" value="Acetyltransf_10"/>
    <property type="match status" value="1"/>
</dbReference>
<dbReference type="PANTHER" id="PTHR43451:SF1">
    <property type="entry name" value="ACETYLTRANSFERASE"/>
    <property type="match status" value="1"/>
</dbReference>
<reference evidence="2 3" key="1">
    <citation type="journal article" date="2017" name="Environ. Microbiol.">
        <title>Genomic and physiological analyses of 'Reinekea forsetii' reveal a versatile opportunistic lifestyle during spring algae blooms.</title>
        <authorList>
            <person name="Avci B."/>
            <person name="Hahnke R.L."/>
            <person name="Chafee M."/>
            <person name="Fischer T."/>
            <person name="Gruber-Vodicka H."/>
            <person name="Tegetmeyer H.E."/>
            <person name="Harder J."/>
            <person name="Fuchs B.M."/>
            <person name="Amann R.I."/>
            <person name="Teeling H."/>
        </authorList>
    </citation>
    <scope>NUCLEOTIDE SEQUENCE [LARGE SCALE GENOMIC DNA]</scope>
    <source>
        <strain evidence="2 3">Hel1_31_D35</strain>
    </source>
</reference>
<dbReference type="SUPFAM" id="SSF55729">
    <property type="entry name" value="Acyl-CoA N-acyltransferases (Nat)"/>
    <property type="match status" value="1"/>
</dbReference>
<dbReference type="GO" id="GO:0016747">
    <property type="term" value="F:acyltransferase activity, transferring groups other than amino-acyl groups"/>
    <property type="evidence" value="ECO:0007669"/>
    <property type="project" value="InterPro"/>
</dbReference>
<dbReference type="PANTHER" id="PTHR43451">
    <property type="entry name" value="ACETYLTRANSFERASE (GNAT) FAMILY PROTEIN"/>
    <property type="match status" value="1"/>
</dbReference>
<evidence type="ECO:0000313" key="3">
    <source>
        <dbReference type="Proteomes" id="UP000229757"/>
    </source>
</evidence>
<dbReference type="InterPro" id="IPR016181">
    <property type="entry name" value="Acyl_CoA_acyltransferase"/>
</dbReference>
<dbReference type="InterPro" id="IPR052564">
    <property type="entry name" value="N-acetyltrans/Recomb-assoc"/>
</dbReference>
<organism evidence="2 3">
    <name type="scientific">Reinekea forsetii</name>
    <dbReference type="NCBI Taxonomy" id="1336806"/>
    <lineage>
        <taxon>Bacteria</taxon>
        <taxon>Pseudomonadati</taxon>
        <taxon>Pseudomonadota</taxon>
        <taxon>Gammaproteobacteria</taxon>
        <taxon>Oceanospirillales</taxon>
        <taxon>Saccharospirillaceae</taxon>
        <taxon>Reinekea</taxon>
    </lineage>
</organism>
<dbReference type="PROSITE" id="PS51186">
    <property type="entry name" value="GNAT"/>
    <property type="match status" value="1"/>
</dbReference>
<dbReference type="OrthoDB" id="9789605at2"/>
<keyword evidence="3" id="KW-1185">Reference proteome</keyword>
<protein>
    <submittedName>
        <fullName evidence="2">N-actetyltransferase, GNAT family</fullName>
    </submittedName>
</protein>
<name>A0A2K8KLV5_9GAMM</name>
<sequence length="154" mass="17492">MNIEFAKVEHSKRLSEMVLAASEELRGIDFNEEGWERFVNSNTTSEFEAKLSKSELIIFCCLESNCIIGFLSLKDNEKIDQLFVAPEARNRGVASSLWQRAKKNAIENSSSGMFWVRSSSVAIPVYQKFGFMCEGNRQSFGGIKFQLMRLEVNS</sequence>
<gene>
    <name evidence="2" type="ORF">REIFOR_00685</name>
</gene>
<dbReference type="Proteomes" id="UP000229757">
    <property type="component" value="Chromosome"/>
</dbReference>
<dbReference type="InterPro" id="IPR000182">
    <property type="entry name" value="GNAT_dom"/>
</dbReference>
<dbReference type="AlphaFoldDB" id="A0A2K8KLV5"/>
<keyword evidence="2" id="KW-0808">Transferase</keyword>
<feature type="domain" description="N-acetyltransferase" evidence="1">
    <location>
        <begin position="1"/>
        <end position="153"/>
    </location>
</feature>
<evidence type="ECO:0000313" key="2">
    <source>
        <dbReference type="EMBL" id="ATX75853.1"/>
    </source>
</evidence>
<dbReference type="RefSeq" id="WP_100256236.1">
    <property type="nucleotide sequence ID" value="NZ_CP011797.1"/>
</dbReference>
<accession>A0A2K8KLV5</accession>
<proteinExistence type="predicted"/>
<dbReference type="EMBL" id="CP011797">
    <property type="protein sequence ID" value="ATX75853.1"/>
    <property type="molecule type" value="Genomic_DNA"/>
</dbReference>
<evidence type="ECO:0000259" key="1">
    <source>
        <dbReference type="PROSITE" id="PS51186"/>
    </source>
</evidence>
<dbReference type="Gene3D" id="3.40.630.30">
    <property type="match status" value="1"/>
</dbReference>
<dbReference type="CDD" id="cd04301">
    <property type="entry name" value="NAT_SF"/>
    <property type="match status" value="1"/>
</dbReference>
<dbReference type="KEGG" id="rfo:REIFOR_00685"/>